<dbReference type="Gene3D" id="3.40.50.150">
    <property type="entry name" value="Vaccinia Virus protein VP39"/>
    <property type="match status" value="1"/>
</dbReference>
<dbReference type="InterPro" id="IPR029063">
    <property type="entry name" value="SAM-dependent_MTases_sf"/>
</dbReference>
<dbReference type="NCBIfam" id="TIGR00755">
    <property type="entry name" value="ksgA"/>
    <property type="match status" value="1"/>
</dbReference>
<dbReference type="Proteomes" id="UP000182680">
    <property type="component" value="Unassembled WGS sequence"/>
</dbReference>
<evidence type="ECO:0000259" key="9">
    <source>
        <dbReference type="SMART" id="SM00650"/>
    </source>
</evidence>
<evidence type="ECO:0000313" key="11">
    <source>
        <dbReference type="Proteomes" id="UP000182680"/>
    </source>
</evidence>
<evidence type="ECO:0000256" key="3">
    <source>
        <dbReference type="ARBA" id="ARBA00022603"/>
    </source>
</evidence>
<accession>A0AA94L1E1</accession>
<dbReference type="Gene3D" id="1.10.8.100">
    <property type="entry name" value="Ribosomal RNA adenine dimethylase-like, domain 2"/>
    <property type="match status" value="1"/>
</dbReference>
<dbReference type="CDD" id="cd02440">
    <property type="entry name" value="AdoMet_MTases"/>
    <property type="match status" value="1"/>
</dbReference>
<name>A0AA94L1E1_DESDE</name>
<evidence type="ECO:0000256" key="4">
    <source>
        <dbReference type="ARBA" id="ARBA00022679"/>
    </source>
</evidence>
<dbReference type="EC" id="2.1.1.182" evidence="7"/>
<evidence type="ECO:0000256" key="6">
    <source>
        <dbReference type="ARBA" id="ARBA00022884"/>
    </source>
</evidence>
<sequence>MPAAFPHMKKNIVTHTPRAKKSLGQHFLRREDICCRIAALIAPAAQDRIIEIGPGPGALTRAIEATPHSRLLLLEKDRHWAAERQRLGGANTQAVLIDALKFAWRRISPEEPWKIIGNLPYNVASPLIWDIFSRSTGWQRAAFMVQKEVGQRLAAHPGTGHYGALSVWVQSYARPRMEFVVGPGAFSPPPKVDSAVLSFEPLPANERPAHPELLSRLLRICFQQRRKQLGGVFRRAAQPGLEKSLHDACIDPALRPEALTCSDFQRIAAFWASQLDNRA</sequence>
<comment type="subcellular location">
    <subcellularLocation>
        <location evidence="7">Cytoplasm</location>
    </subcellularLocation>
</comment>
<dbReference type="PANTHER" id="PTHR11727">
    <property type="entry name" value="DIMETHYLADENOSINE TRANSFERASE"/>
    <property type="match status" value="1"/>
</dbReference>
<dbReference type="InterPro" id="IPR011530">
    <property type="entry name" value="rRNA_adenine_dimethylase"/>
</dbReference>
<dbReference type="Pfam" id="PF00398">
    <property type="entry name" value="RrnaAD"/>
    <property type="match status" value="1"/>
</dbReference>
<evidence type="ECO:0000256" key="5">
    <source>
        <dbReference type="ARBA" id="ARBA00022691"/>
    </source>
</evidence>
<proteinExistence type="inferred from homology"/>
<evidence type="ECO:0000256" key="7">
    <source>
        <dbReference type="HAMAP-Rule" id="MF_00607"/>
    </source>
</evidence>
<feature type="domain" description="Ribosomal RNA adenine methylase transferase N-terminal" evidence="9">
    <location>
        <begin position="33"/>
        <end position="203"/>
    </location>
</feature>
<dbReference type="GO" id="GO:0003723">
    <property type="term" value="F:RNA binding"/>
    <property type="evidence" value="ECO:0007669"/>
    <property type="project" value="UniProtKB-UniRule"/>
</dbReference>
<keyword evidence="6 7" id="KW-0694">RNA-binding</keyword>
<dbReference type="HAMAP" id="MF_00607">
    <property type="entry name" value="16SrRNA_methyltr_A"/>
    <property type="match status" value="1"/>
</dbReference>
<dbReference type="InterPro" id="IPR023165">
    <property type="entry name" value="rRNA_Ade_diMease-like_C"/>
</dbReference>
<dbReference type="PROSITE" id="PS51689">
    <property type="entry name" value="SAM_RNA_A_N6_MT"/>
    <property type="match status" value="1"/>
</dbReference>
<keyword evidence="1 7" id="KW-0963">Cytoplasm</keyword>
<feature type="binding site" evidence="7 8">
    <location>
        <position position="26"/>
    </location>
    <ligand>
        <name>S-adenosyl-L-methionine</name>
        <dbReference type="ChEBI" id="CHEBI:59789"/>
    </ligand>
</feature>
<feature type="binding site" evidence="7 8">
    <location>
        <position position="53"/>
    </location>
    <ligand>
        <name>S-adenosyl-L-methionine</name>
        <dbReference type="ChEBI" id="CHEBI:59789"/>
    </ligand>
</feature>
<keyword evidence="5 7" id="KW-0949">S-adenosyl-L-methionine</keyword>
<keyword evidence="2 7" id="KW-0698">rRNA processing</keyword>
<dbReference type="InterPro" id="IPR020598">
    <property type="entry name" value="rRNA_Ade_methylase_Trfase_N"/>
</dbReference>
<keyword evidence="3 7" id="KW-0489">Methyltransferase</keyword>
<feature type="binding site" evidence="7 8">
    <location>
        <position position="28"/>
    </location>
    <ligand>
        <name>S-adenosyl-L-methionine</name>
        <dbReference type="ChEBI" id="CHEBI:59789"/>
    </ligand>
</feature>
<dbReference type="GO" id="GO:0052908">
    <property type="term" value="F:16S rRNA (adenine(1518)-N(6)/adenine(1519)-N(6))-dimethyltransferase activity"/>
    <property type="evidence" value="ECO:0007669"/>
    <property type="project" value="UniProtKB-EC"/>
</dbReference>
<dbReference type="GO" id="GO:0005829">
    <property type="term" value="C:cytosol"/>
    <property type="evidence" value="ECO:0007669"/>
    <property type="project" value="TreeGrafter"/>
</dbReference>
<keyword evidence="4 7" id="KW-0808">Transferase</keyword>
<evidence type="ECO:0000256" key="8">
    <source>
        <dbReference type="PROSITE-ProRule" id="PRU01026"/>
    </source>
</evidence>
<dbReference type="EMBL" id="FPIW01000005">
    <property type="protein sequence ID" value="SFW24228.1"/>
    <property type="molecule type" value="Genomic_DNA"/>
</dbReference>
<reference evidence="11" key="1">
    <citation type="submission" date="2016-11" db="EMBL/GenBank/DDBJ databases">
        <authorList>
            <person name="Jaros S."/>
            <person name="Januszkiewicz K."/>
            <person name="Wedrychowicz H."/>
        </authorList>
    </citation>
    <scope>NUCLEOTIDE SEQUENCE [LARGE SCALE GENOMIC DNA]</scope>
    <source>
        <strain evidence="11">DSM 7057</strain>
    </source>
</reference>
<comment type="function">
    <text evidence="7">Specifically dimethylates two adjacent adenosines (A1518 and A1519) in the loop of a conserved hairpin near the 3'-end of 16S rRNA in the 30S particle. May play a critical role in biogenesis of 30S subunits.</text>
</comment>
<dbReference type="SMART" id="SM00650">
    <property type="entry name" value="rADc"/>
    <property type="match status" value="1"/>
</dbReference>
<feature type="binding site" evidence="7 8">
    <location>
        <position position="75"/>
    </location>
    <ligand>
        <name>S-adenosyl-L-methionine</name>
        <dbReference type="ChEBI" id="CHEBI:59789"/>
    </ligand>
</feature>
<dbReference type="InterPro" id="IPR020596">
    <property type="entry name" value="rRNA_Ade_Mease_Trfase_CS"/>
</dbReference>
<comment type="caution">
    <text evidence="10">The sequence shown here is derived from an EMBL/GenBank/DDBJ whole genome shotgun (WGS) entry which is preliminary data.</text>
</comment>
<organism evidence="10 11">
    <name type="scientific">Desulfovibrio desulfuricans</name>
    <dbReference type="NCBI Taxonomy" id="876"/>
    <lineage>
        <taxon>Bacteria</taxon>
        <taxon>Pseudomonadati</taxon>
        <taxon>Thermodesulfobacteriota</taxon>
        <taxon>Desulfovibrionia</taxon>
        <taxon>Desulfovibrionales</taxon>
        <taxon>Desulfovibrionaceae</taxon>
        <taxon>Desulfovibrio</taxon>
    </lineage>
</organism>
<dbReference type="AlphaFoldDB" id="A0AA94L1E1"/>
<protein>
    <recommendedName>
        <fullName evidence="7">Ribosomal RNA small subunit methyltransferase A</fullName>
        <ecNumber evidence="7">2.1.1.182</ecNumber>
    </recommendedName>
    <alternativeName>
        <fullName evidence="7">16S rRNA (adenine(1518)-N(6)/adenine(1519)-N(6))-dimethyltransferase</fullName>
    </alternativeName>
    <alternativeName>
        <fullName evidence="7">16S rRNA dimethyladenosine transferase</fullName>
    </alternativeName>
    <alternativeName>
        <fullName evidence="7">16S rRNA dimethylase</fullName>
    </alternativeName>
    <alternativeName>
        <fullName evidence="7">S-adenosylmethionine-6-N', N'-adenosyl(rRNA) dimethyltransferase</fullName>
    </alternativeName>
</protein>
<feature type="binding site" evidence="7 8">
    <location>
        <position position="98"/>
    </location>
    <ligand>
        <name>S-adenosyl-L-methionine</name>
        <dbReference type="ChEBI" id="CHEBI:59789"/>
    </ligand>
</feature>
<comment type="similarity">
    <text evidence="7">Belongs to the class I-like SAM-binding methyltransferase superfamily. rRNA adenine N(6)-methyltransferase family. RsmA subfamily.</text>
</comment>
<comment type="catalytic activity">
    <reaction evidence="7">
        <text>adenosine(1518)/adenosine(1519) in 16S rRNA + 4 S-adenosyl-L-methionine = N(6)-dimethyladenosine(1518)/N(6)-dimethyladenosine(1519) in 16S rRNA + 4 S-adenosyl-L-homocysteine + 4 H(+)</text>
        <dbReference type="Rhea" id="RHEA:19609"/>
        <dbReference type="Rhea" id="RHEA-COMP:10232"/>
        <dbReference type="Rhea" id="RHEA-COMP:10233"/>
        <dbReference type="ChEBI" id="CHEBI:15378"/>
        <dbReference type="ChEBI" id="CHEBI:57856"/>
        <dbReference type="ChEBI" id="CHEBI:59789"/>
        <dbReference type="ChEBI" id="CHEBI:74411"/>
        <dbReference type="ChEBI" id="CHEBI:74493"/>
        <dbReference type="EC" id="2.1.1.182"/>
    </reaction>
</comment>
<evidence type="ECO:0000256" key="2">
    <source>
        <dbReference type="ARBA" id="ARBA00022552"/>
    </source>
</evidence>
<dbReference type="InterPro" id="IPR001737">
    <property type="entry name" value="KsgA/Erm"/>
</dbReference>
<gene>
    <name evidence="7" type="primary">rsmA</name>
    <name evidence="7" type="synonym">ksgA</name>
    <name evidence="10" type="ORF">SAMN02910291_00538</name>
</gene>
<evidence type="ECO:0000256" key="1">
    <source>
        <dbReference type="ARBA" id="ARBA00022490"/>
    </source>
</evidence>
<evidence type="ECO:0000313" key="10">
    <source>
        <dbReference type="EMBL" id="SFW24228.1"/>
    </source>
</evidence>
<dbReference type="PANTHER" id="PTHR11727:SF7">
    <property type="entry name" value="DIMETHYLADENOSINE TRANSFERASE-RELATED"/>
    <property type="match status" value="1"/>
</dbReference>
<dbReference type="SUPFAM" id="SSF53335">
    <property type="entry name" value="S-adenosyl-L-methionine-dependent methyltransferases"/>
    <property type="match status" value="1"/>
</dbReference>
<dbReference type="PROSITE" id="PS01131">
    <property type="entry name" value="RRNA_A_DIMETH"/>
    <property type="match status" value="1"/>
</dbReference>
<feature type="binding site" evidence="7 8">
    <location>
        <position position="118"/>
    </location>
    <ligand>
        <name>S-adenosyl-L-methionine</name>
        <dbReference type="ChEBI" id="CHEBI:59789"/>
    </ligand>
</feature>